<evidence type="ECO:0000256" key="12">
    <source>
        <dbReference type="ARBA" id="ARBA00023295"/>
    </source>
</evidence>
<feature type="region of interest" description="Disordered" evidence="14">
    <location>
        <begin position="278"/>
        <end position="304"/>
    </location>
</feature>
<dbReference type="Gene3D" id="1.10.8.50">
    <property type="match status" value="1"/>
</dbReference>
<dbReference type="GO" id="GO:0006284">
    <property type="term" value="P:base-excision repair"/>
    <property type="evidence" value="ECO:0007669"/>
    <property type="project" value="InterPro"/>
</dbReference>
<dbReference type="Proteomes" id="UP000027986">
    <property type="component" value="Chromosome"/>
</dbReference>
<feature type="compositionally biased region" description="Basic residues" evidence="14">
    <location>
        <begin position="294"/>
        <end position="304"/>
    </location>
</feature>
<evidence type="ECO:0000313" key="18">
    <source>
        <dbReference type="Proteomes" id="UP000027986"/>
    </source>
</evidence>
<dbReference type="PROSITE" id="PS51068">
    <property type="entry name" value="FPG_CAT"/>
    <property type="match status" value="1"/>
</dbReference>
<keyword evidence="4" id="KW-0227">DNA damage</keyword>
<dbReference type="InterPro" id="IPR010979">
    <property type="entry name" value="Ribosomal_uS13-like_H2TH"/>
</dbReference>
<evidence type="ECO:0000256" key="4">
    <source>
        <dbReference type="ARBA" id="ARBA00022763"/>
    </source>
</evidence>
<dbReference type="PANTHER" id="PTHR42697:SF1">
    <property type="entry name" value="ENDONUCLEASE 8"/>
    <property type="match status" value="1"/>
</dbReference>
<dbReference type="PROSITE" id="PS51066">
    <property type="entry name" value="ZF_FPG_2"/>
    <property type="match status" value="1"/>
</dbReference>
<reference evidence="17 18" key="1">
    <citation type="submission" date="2014-07" db="EMBL/GenBank/DDBJ databases">
        <title>Genome Sequencing of Dermacoccus nishinomiyaensis.</title>
        <authorList>
            <person name="Hong K.W."/>
            <person name="Chan K.G."/>
        </authorList>
    </citation>
    <scope>NUCLEOTIDE SEQUENCE [LARGE SCALE GENOMIC DNA]</scope>
    <source>
        <strain evidence="17 18">M25</strain>
    </source>
</reference>
<gene>
    <name evidence="17" type="ORF">HX89_00955</name>
</gene>
<dbReference type="SUPFAM" id="SSF46946">
    <property type="entry name" value="S13-like H2TH domain"/>
    <property type="match status" value="1"/>
</dbReference>
<dbReference type="GO" id="GO:0008270">
    <property type="term" value="F:zinc ion binding"/>
    <property type="evidence" value="ECO:0007669"/>
    <property type="project" value="UniProtKB-KW"/>
</dbReference>
<dbReference type="RefSeq" id="WP_038566355.1">
    <property type="nucleotide sequence ID" value="NZ_CAKZHM010000074.1"/>
</dbReference>
<dbReference type="GeneID" id="41839827"/>
<evidence type="ECO:0000259" key="15">
    <source>
        <dbReference type="PROSITE" id="PS51066"/>
    </source>
</evidence>
<name>A0A075JDS0_9MICO</name>
<dbReference type="SMART" id="SM00898">
    <property type="entry name" value="Fapy_DNA_glyco"/>
    <property type="match status" value="1"/>
</dbReference>
<evidence type="ECO:0000259" key="16">
    <source>
        <dbReference type="PROSITE" id="PS51068"/>
    </source>
</evidence>
<dbReference type="HOGENOM" id="CLU_038423_2_0_11"/>
<feature type="domain" description="Formamidopyrimidine-DNA glycosylase catalytic" evidence="16">
    <location>
        <begin position="2"/>
        <end position="98"/>
    </location>
</feature>
<evidence type="ECO:0000256" key="6">
    <source>
        <dbReference type="ARBA" id="ARBA00022801"/>
    </source>
</evidence>
<dbReference type="EC" id="4.2.99.18" evidence="2"/>
<dbReference type="GO" id="GO:0003684">
    <property type="term" value="F:damaged DNA binding"/>
    <property type="evidence" value="ECO:0007669"/>
    <property type="project" value="InterPro"/>
</dbReference>
<evidence type="ECO:0000256" key="11">
    <source>
        <dbReference type="ARBA" id="ARBA00023268"/>
    </source>
</evidence>
<evidence type="ECO:0000256" key="7">
    <source>
        <dbReference type="ARBA" id="ARBA00022833"/>
    </source>
</evidence>
<keyword evidence="5 13" id="KW-0863">Zinc-finger</keyword>
<evidence type="ECO:0000256" key="8">
    <source>
        <dbReference type="ARBA" id="ARBA00023125"/>
    </source>
</evidence>
<dbReference type="EMBL" id="CP008889">
    <property type="protein sequence ID" value="AIF39795.1"/>
    <property type="molecule type" value="Genomic_DNA"/>
</dbReference>
<evidence type="ECO:0000313" key="17">
    <source>
        <dbReference type="EMBL" id="AIF39795.1"/>
    </source>
</evidence>
<feature type="domain" description="FPG-type" evidence="15">
    <location>
        <begin position="240"/>
        <end position="278"/>
    </location>
</feature>
<dbReference type="GO" id="GO:0140078">
    <property type="term" value="F:class I DNA-(apurinic or apyrimidinic site) endonuclease activity"/>
    <property type="evidence" value="ECO:0007669"/>
    <property type="project" value="UniProtKB-EC"/>
</dbReference>
<evidence type="ECO:0000256" key="5">
    <source>
        <dbReference type="ARBA" id="ARBA00022771"/>
    </source>
</evidence>
<evidence type="ECO:0000256" key="2">
    <source>
        <dbReference type="ARBA" id="ARBA00012720"/>
    </source>
</evidence>
<dbReference type="Pfam" id="PF06831">
    <property type="entry name" value="H2TH"/>
    <property type="match status" value="1"/>
</dbReference>
<keyword evidence="12" id="KW-0326">Glycosidase</keyword>
<dbReference type="SUPFAM" id="SSF57716">
    <property type="entry name" value="Glucocorticoid receptor-like (DNA-binding domain)"/>
    <property type="match status" value="1"/>
</dbReference>
<dbReference type="KEGG" id="dni:HX89_00955"/>
<keyword evidence="10" id="KW-0456">Lyase</keyword>
<evidence type="ECO:0000256" key="13">
    <source>
        <dbReference type="PROSITE-ProRule" id="PRU00391"/>
    </source>
</evidence>
<sequence length="304" mass="33081">MPEGDTVMWAAARLNRALLGQRLTRTDLRTPRLATVDLSGRECLPVVTHGKHMLHRLEGGVTIHSHFKMEGRWSLLPAPSTLQGRAAAGAEADVRRAVTAHTTRALLYTPRTLAVGSKLGVLDVLETAREGDVVGHLGPDLLADDWDDGGRGRALDNLRAQPERPVGEALLDQRLVAGLGTFWISEMLWVHRILPWTQLAAMPDGVLEAVLDDARRLMLVSGRTGVQSSTGDARAGQDRYVHARSGMACLRCNDTIRVAMAGDPGRERTLFSCPTCQGGLAPNDDGRPQGVLRERKKTGKRYKG</sequence>
<evidence type="ECO:0000256" key="14">
    <source>
        <dbReference type="SAM" id="MobiDB-lite"/>
    </source>
</evidence>
<evidence type="ECO:0000256" key="10">
    <source>
        <dbReference type="ARBA" id="ARBA00023239"/>
    </source>
</evidence>
<dbReference type="AlphaFoldDB" id="A0A075JDS0"/>
<dbReference type="Gene3D" id="3.20.190.10">
    <property type="entry name" value="MutM-like, N-terminal"/>
    <property type="match status" value="1"/>
</dbReference>
<dbReference type="InterPro" id="IPR012319">
    <property type="entry name" value="FPG_cat"/>
</dbReference>
<dbReference type="OrthoDB" id="9800855at2"/>
<dbReference type="PANTHER" id="PTHR42697">
    <property type="entry name" value="ENDONUCLEASE 8"/>
    <property type="match status" value="1"/>
</dbReference>
<dbReference type="InterPro" id="IPR000214">
    <property type="entry name" value="Znf_DNA_glyclase/AP_lyase"/>
</dbReference>
<proteinExistence type="inferred from homology"/>
<accession>A0A075JDS0</accession>
<dbReference type="InterPro" id="IPR035937">
    <property type="entry name" value="FPG_N"/>
</dbReference>
<keyword evidence="8" id="KW-0238">DNA-binding</keyword>
<dbReference type="SUPFAM" id="SSF81624">
    <property type="entry name" value="N-terminal domain of MutM-like DNA repair proteins"/>
    <property type="match status" value="1"/>
</dbReference>
<dbReference type="Pfam" id="PF01149">
    <property type="entry name" value="Fapy_DNA_glyco"/>
    <property type="match status" value="1"/>
</dbReference>
<dbReference type="GO" id="GO:0000703">
    <property type="term" value="F:oxidized pyrimidine nucleobase lesion DNA N-glycosylase activity"/>
    <property type="evidence" value="ECO:0007669"/>
    <property type="project" value="TreeGrafter"/>
</dbReference>
<dbReference type="InterPro" id="IPR015886">
    <property type="entry name" value="H2TH_FPG"/>
</dbReference>
<protein>
    <recommendedName>
        <fullName evidence="2">DNA-(apurinic or apyrimidinic site) lyase</fullName>
        <ecNumber evidence="2">4.2.99.18</ecNumber>
    </recommendedName>
</protein>
<keyword evidence="3" id="KW-0479">Metal-binding</keyword>
<keyword evidence="6" id="KW-0378">Hydrolase</keyword>
<evidence type="ECO:0000256" key="1">
    <source>
        <dbReference type="ARBA" id="ARBA00009409"/>
    </source>
</evidence>
<comment type="similarity">
    <text evidence="1">Belongs to the FPG family.</text>
</comment>
<keyword evidence="9" id="KW-0234">DNA repair</keyword>
<keyword evidence="7" id="KW-0862">Zinc</keyword>
<dbReference type="eggNOG" id="COG0266">
    <property type="taxonomic scope" value="Bacteria"/>
</dbReference>
<keyword evidence="11" id="KW-0511">Multifunctional enzyme</keyword>
<organism evidence="17 18">
    <name type="scientific">Dermacoccus nishinomiyaensis</name>
    <dbReference type="NCBI Taxonomy" id="1274"/>
    <lineage>
        <taxon>Bacteria</taxon>
        <taxon>Bacillati</taxon>
        <taxon>Actinomycetota</taxon>
        <taxon>Actinomycetes</taxon>
        <taxon>Micrococcales</taxon>
        <taxon>Dermacoccaceae</taxon>
        <taxon>Dermacoccus</taxon>
    </lineage>
</organism>
<evidence type="ECO:0000256" key="3">
    <source>
        <dbReference type="ARBA" id="ARBA00022723"/>
    </source>
</evidence>
<keyword evidence="18" id="KW-1185">Reference proteome</keyword>
<dbReference type="SMART" id="SM01232">
    <property type="entry name" value="H2TH"/>
    <property type="match status" value="1"/>
</dbReference>
<evidence type="ECO:0000256" key="9">
    <source>
        <dbReference type="ARBA" id="ARBA00023204"/>
    </source>
</evidence>